<reference evidence="7 8" key="1">
    <citation type="submission" date="2018-06" db="EMBL/GenBank/DDBJ databases">
        <title>Lujinxingia sediminis gen. nov. sp. nov., a new facultative anaerobic member of the class Deltaproteobacteria, and proposal of Lujinxingaceae fam. nov.</title>
        <authorList>
            <person name="Guo L.-Y."/>
            <person name="Li C.-M."/>
            <person name="Wang S."/>
            <person name="Du Z.-J."/>
        </authorList>
    </citation>
    <scope>NUCLEOTIDE SEQUENCE [LARGE SCALE GENOMIC DNA]</scope>
    <source>
        <strain evidence="7 8">FA350</strain>
    </source>
</reference>
<comment type="subcellular location">
    <subcellularLocation>
        <location evidence="1">Secreted</location>
        <location evidence="1">Cell wall</location>
    </subcellularLocation>
</comment>
<evidence type="ECO:0008006" key="9">
    <source>
        <dbReference type="Google" id="ProtNLM"/>
    </source>
</evidence>
<evidence type="ECO:0000313" key="7">
    <source>
        <dbReference type="EMBL" id="AWV90035.1"/>
    </source>
</evidence>
<keyword evidence="2" id="KW-0134">Cell wall</keyword>
<evidence type="ECO:0000256" key="1">
    <source>
        <dbReference type="ARBA" id="ARBA00004191"/>
    </source>
</evidence>
<feature type="compositionally biased region" description="Acidic residues" evidence="6">
    <location>
        <begin position="401"/>
        <end position="410"/>
    </location>
</feature>
<evidence type="ECO:0000256" key="3">
    <source>
        <dbReference type="ARBA" id="ARBA00022525"/>
    </source>
</evidence>
<dbReference type="SUPFAM" id="SSF52058">
    <property type="entry name" value="L domain-like"/>
    <property type="match status" value="2"/>
</dbReference>
<keyword evidence="4" id="KW-0732">Signal</keyword>
<dbReference type="Proteomes" id="UP000249799">
    <property type="component" value="Chromosome"/>
</dbReference>
<protein>
    <recommendedName>
        <fullName evidence="9">Receptor L-domain domain-containing protein</fullName>
    </recommendedName>
</protein>
<proteinExistence type="predicted"/>
<sequence length="446" mass="46609">MVGGLSACGDTGTAAPSYPASTAAQSGAATAAEQVASVDGSACPQIPDTVNINNQADLDAFNSLDCFTVERHLFVQDTTDIVDLSALHGLRSVGGYIGIADNAELTSAELPNLVKTGEGLVFEGNLSLASISAPALRYVKGNLHVFNNQALESAEFGWLISVGEDVIFAGNNAMTSLELPELATIMGQFIFEHSEVMTCLCLPNLVAVNGDFTVHFNPGLKSLAAPMLTTIWGDVTIERNAALEVFDMSCLEWVAGDLTVIYNHMLAQCSVEGTAASIAHIGGDVVASDNYAMCPEVPVTSQDVGCVECVTGICAPREPGDAPDNGDVPDDDNGDVPDDDNGDMPDDGDDGDMPDDGDDGDMPDDGDDGDMPDDGDDGDMPDDGDDSDDDDAGVPTPTPPIEDDLPDDLVLEPISASFDLQEKERSVDEAGGDSELMNKTPFPYTL</sequence>
<dbReference type="Gene3D" id="3.80.20.20">
    <property type="entry name" value="Receptor L-domain"/>
    <property type="match status" value="2"/>
</dbReference>
<name>A0A2Z4FMI5_9DELT</name>
<dbReference type="InterPro" id="IPR036941">
    <property type="entry name" value="Rcpt_L-dom_sf"/>
</dbReference>
<dbReference type="InterPro" id="IPR051648">
    <property type="entry name" value="CWI-Assembly_Regulator"/>
</dbReference>
<gene>
    <name evidence="7" type="ORF">DN745_12065</name>
</gene>
<evidence type="ECO:0000256" key="5">
    <source>
        <dbReference type="ARBA" id="ARBA00023180"/>
    </source>
</evidence>
<keyword evidence="8" id="KW-1185">Reference proteome</keyword>
<keyword evidence="5" id="KW-0325">Glycoprotein</keyword>
<organism evidence="7 8">
    <name type="scientific">Bradymonas sediminis</name>
    <dbReference type="NCBI Taxonomy" id="1548548"/>
    <lineage>
        <taxon>Bacteria</taxon>
        <taxon>Deltaproteobacteria</taxon>
        <taxon>Bradymonadales</taxon>
        <taxon>Bradymonadaceae</taxon>
        <taxon>Bradymonas</taxon>
    </lineage>
</organism>
<evidence type="ECO:0000313" key="8">
    <source>
        <dbReference type="Proteomes" id="UP000249799"/>
    </source>
</evidence>
<evidence type="ECO:0000256" key="2">
    <source>
        <dbReference type="ARBA" id="ARBA00022512"/>
    </source>
</evidence>
<feature type="region of interest" description="Disordered" evidence="6">
    <location>
        <begin position="316"/>
        <end position="446"/>
    </location>
</feature>
<dbReference type="OrthoDB" id="1098431at2"/>
<dbReference type="KEGG" id="bsed:DN745_12065"/>
<evidence type="ECO:0000256" key="6">
    <source>
        <dbReference type="SAM" id="MobiDB-lite"/>
    </source>
</evidence>
<feature type="compositionally biased region" description="Acidic residues" evidence="6">
    <location>
        <begin position="327"/>
        <end position="392"/>
    </location>
</feature>
<dbReference type="GO" id="GO:0030313">
    <property type="term" value="C:cell envelope"/>
    <property type="evidence" value="ECO:0007669"/>
    <property type="project" value="UniProtKB-SubCell"/>
</dbReference>
<dbReference type="PANTHER" id="PTHR31018:SF3">
    <property type="entry name" value="RECEPTOR PROTEIN-TYROSINE KINASE"/>
    <property type="match status" value="1"/>
</dbReference>
<accession>A0A2Z4FMI5</accession>
<dbReference type="PANTHER" id="PTHR31018">
    <property type="entry name" value="SPORULATION-SPECIFIC PROTEIN-RELATED"/>
    <property type="match status" value="1"/>
</dbReference>
<evidence type="ECO:0000256" key="4">
    <source>
        <dbReference type="ARBA" id="ARBA00022729"/>
    </source>
</evidence>
<dbReference type="AlphaFoldDB" id="A0A2Z4FMI5"/>
<keyword evidence="3" id="KW-0964">Secreted</keyword>
<dbReference type="EMBL" id="CP030032">
    <property type="protein sequence ID" value="AWV90035.1"/>
    <property type="molecule type" value="Genomic_DNA"/>
</dbReference>